<reference evidence="4 5" key="1">
    <citation type="journal article" date="2018" name="MBio">
        <title>Comparative Genomics Reveals the Core Gene Toolbox for the Fungus-Insect Symbiosis.</title>
        <authorList>
            <person name="Wang Y."/>
            <person name="Stata M."/>
            <person name="Wang W."/>
            <person name="Stajich J.E."/>
            <person name="White M.M."/>
            <person name="Moncalvo J.M."/>
        </authorList>
    </citation>
    <scope>NUCLEOTIDE SEQUENCE [LARGE SCALE GENOMIC DNA]</scope>
    <source>
        <strain evidence="4 5">SWE-8-4</strain>
    </source>
</reference>
<feature type="domain" description="HMG box" evidence="3">
    <location>
        <begin position="266"/>
        <end position="335"/>
    </location>
</feature>
<dbReference type="CDD" id="cd00084">
    <property type="entry name" value="HMG-box_SF"/>
    <property type="match status" value="1"/>
</dbReference>
<dbReference type="STRING" id="133385.A0A2T9Y223"/>
<evidence type="ECO:0000313" key="5">
    <source>
        <dbReference type="Proteomes" id="UP000245383"/>
    </source>
</evidence>
<dbReference type="Proteomes" id="UP000245383">
    <property type="component" value="Unassembled WGS sequence"/>
</dbReference>
<accession>A0A2T9Y223</accession>
<evidence type="ECO:0000256" key="2">
    <source>
        <dbReference type="PROSITE-ProRule" id="PRU00267"/>
    </source>
</evidence>
<dbReference type="EMBL" id="MBFR01000682">
    <property type="protein sequence ID" value="PVU86385.1"/>
    <property type="molecule type" value="Genomic_DNA"/>
</dbReference>
<dbReference type="SUPFAM" id="SSF47095">
    <property type="entry name" value="HMG-box"/>
    <property type="match status" value="2"/>
</dbReference>
<protein>
    <recommendedName>
        <fullName evidence="3">HMG box domain-containing protein</fullName>
    </recommendedName>
</protein>
<dbReference type="Pfam" id="PF09011">
    <property type="entry name" value="HMG_box_2"/>
    <property type="match status" value="2"/>
</dbReference>
<name>A0A2T9Y223_9FUNG</name>
<feature type="domain" description="HMG box" evidence="3">
    <location>
        <begin position="155"/>
        <end position="227"/>
    </location>
</feature>
<dbReference type="InterPro" id="IPR050342">
    <property type="entry name" value="HMGB"/>
</dbReference>
<feature type="DNA-binding region" description="HMG box" evidence="2">
    <location>
        <begin position="266"/>
        <end position="335"/>
    </location>
</feature>
<keyword evidence="2" id="KW-0539">Nucleus</keyword>
<dbReference type="Gene3D" id="1.10.30.10">
    <property type="entry name" value="High mobility group box domain"/>
    <property type="match status" value="2"/>
</dbReference>
<sequence>MLRQPRFAKRHSTLCLAIRGSIMIQHKPIATAALLWQNSIRLSTYDSKNSMFIPISIRYYSSKIKDTNLLGIDKFEQNIPTNESIKSCKSDKYTREVSLNEEFNKSNSKKNKLLELQKLKSKLAQNILTSKQNENESKKLKLHKNSTAFTTLLISDLPKSSYNLYIQDEYAKLKKDSKDPTLLLESRKILKDISLSWKLMNEAEKLEYQRKYKLRKEQFTTELYKWWDNVDKNLIKLENRHRRKINKIRKASGINSLKMLVDPRAPKRPPAPYVMFVNDLRKSNPPGAPIIKSDFVKYCVAKWAQLPETEKNLYIIKHMAAFKLYKEASNKSKYK</sequence>
<dbReference type="GO" id="GO:0003677">
    <property type="term" value="F:DNA binding"/>
    <property type="evidence" value="ECO:0007669"/>
    <property type="project" value="UniProtKB-UniRule"/>
</dbReference>
<dbReference type="PROSITE" id="PS50118">
    <property type="entry name" value="HMG_BOX_2"/>
    <property type="match status" value="2"/>
</dbReference>
<evidence type="ECO:0000259" key="3">
    <source>
        <dbReference type="PROSITE" id="PS50118"/>
    </source>
</evidence>
<dbReference type="InterPro" id="IPR036910">
    <property type="entry name" value="HMG_box_dom_sf"/>
</dbReference>
<evidence type="ECO:0000256" key="1">
    <source>
        <dbReference type="ARBA" id="ARBA00023125"/>
    </source>
</evidence>
<organism evidence="4 5">
    <name type="scientific">Smittium simulii</name>
    <dbReference type="NCBI Taxonomy" id="133385"/>
    <lineage>
        <taxon>Eukaryota</taxon>
        <taxon>Fungi</taxon>
        <taxon>Fungi incertae sedis</taxon>
        <taxon>Zoopagomycota</taxon>
        <taxon>Kickxellomycotina</taxon>
        <taxon>Harpellomycetes</taxon>
        <taxon>Harpellales</taxon>
        <taxon>Legeriomycetaceae</taxon>
        <taxon>Smittium</taxon>
    </lineage>
</organism>
<dbReference type="SMART" id="SM00398">
    <property type="entry name" value="HMG"/>
    <property type="match status" value="2"/>
</dbReference>
<keyword evidence="5" id="KW-1185">Reference proteome</keyword>
<proteinExistence type="predicted"/>
<gene>
    <name evidence="4" type="ORF">BB561_006724</name>
</gene>
<dbReference type="PANTHER" id="PTHR48112">
    <property type="entry name" value="HIGH MOBILITY GROUP PROTEIN DSP1"/>
    <property type="match status" value="1"/>
</dbReference>
<dbReference type="InterPro" id="IPR009071">
    <property type="entry name" value="HMG_box_dom"/>
</dbReference>
<comment type="caution">
    <text evidence="4">The sequence shown here is derived from an EMBL/GenBank/DDBJ whole genome shotgun (WGS) entry which is preliminary data.</text>
</comment>
<feature type="DNA-binding region" description="HMG box" evidence="2">
    <location>
        <begin position="155"/>
        <end position="227"/>
    </location>
</feature>
<keyword evidence="1 2" id="KW-0238">DNA-binding</keyword>
<evidence type="ECO:0000313" key="4">
    <source>
        <dbReference type="EMBL" id="PVU86385.1"/>
    </source>
</evidence>
<dbReference type="GO" id="GO:0005634">
    <property type="term" value="C:nucleus"/>
    <property type="evidence" value="ECO:0007669"/>
    <property type="project" value="UniProtKB-UniRule"/>
</dbReference>
<dbReference type="AlphaFoldDB" id="A0A2T9Y223"/>